<organism evidence="2 3">
    <name type="scientific">Lusitaniella coriacea LEGE 07157</name>
    <dbReference type="NCBI Taxonomy" id="945747"/>
    <lineage>
        <taxon>Bacteria</taxon>
        <taxon>Bacillati</taxon>
        <taxon>Cyanobacteriota</taxon>
        <taxon>Cyanophyceae</taxon>
        <taxon>Spirulinales</taxon>
        <taxon>Lusitaniellaceae</taxon>
        <taxon>Lusitaniella</taxon>
    </lineage>
</organism>
<protein>
    <submittedName>
        <fullName evidence="2">Uncharacterized protein</fullName>
    </submittedName>
</protein>
<evidence type="ECO:0000256" key="1">
    <source>
        <dbReference type="SAM" id="SignalP"/>
    </source>
</evidence>
<dbReference type="EMBL" id="JADEWZ010000017">
    <property type="protein sequence ID" value="MBE9116718.1"/>
    <property type="molecule type" value="Genomic_DNA"/>
</dbReference>
<name>A0A8J7DYF0_9CYAN</name>
<feature type="chain" id="PRO_5035286154" evidence="1">
    <location>
        <begin position="29"/>
        <end position="76"/>
    </location>
</feature>
<keyword evidence="1" id="KW-0732">Signal</keyword>
<accession>A0A8J7DYF0</accession>
<comment type="caution">
    <text evidence="2">The sequence shown here is derived from an EMBL/GenBank/DDBJ whole genome shotgun (WGS) entry which is preliminary data.</text>
</comment>
<dbReference type="AlphaFoldDB" id="A0A8J7DYF0"/>
<proteinExistence type="predicted"/>
<sequence length="76" mass="8102">MLPLQRPAFYLPILYASTLFLNPPLTLAQTITPAADGTGTTLTINGNQYNINGGTLSGDGTNLFHSFTQFGLDANQ</sequence>
<evidence type="ECO:0000313" key="3">
    <source>
        <dbReference type="Proteomes" id="UP000654482"/>
    </source>
</evidence>
<feature type="signal peptide" evidence="1">
    <location>
        <begin position="1"/>
        <end position="28"/>
    </location>
</feature>
<reference evidence="2" key="1">
    <citation type="submission" date="2020-10" db="EMBL/GenBank/DDBJ databases">
        <authorList>
            <person name="Castelo-Branco R."/>
            <person name="Eusebio N."/>
            <person name="Adriana R."/>
            <person name="Vieira A."/>
            <person name="Brugerolle De Fraissinette N."/>
            <person name="Rezende De Castro R."/>
            <person name="Schneider M.P."/>
            <person name="Vasconcelos V."/>
            <person name="Leao P.N."/>
        </authorList>
    </citation>
    <scope>NUCLEOTIDE SEQUENCE</scope>
    <source>
        <strain evidence="2">LEGE 07157</strain>
    </source>
</reference>
<keyword evidence="3" id="KW-1185">Reference proteome</keyword>
<evidence type="ECO:0000313" key="2">
    <source>
        <dbReference type="EMBL" id="MBE9116718.1"/>
    </source>
</evidence>
<feature type="non-terminal residue" evidence="2">
    <location>
        <position position="76"/>
    </location>
</feature>
<dbReference type="Proteomes" id="UP000654482">
    <property type="component" value="Unassembled WGS sequence"/>
</dbReference>
<gene>
    <name evidence="2" type="ORF">IQ249_12485</name>
</gene>
<dbReference type="RefSeq" id="WP_194029813.1">
    <property type="nucleotide sequence ID" value="NZ_JADEWZ010000017.1"/>
</dbReference>